<dbReference type="SUPFAM" id="SSF47413">
    <property type="entry name" value="lambda repressor-like DNA-binding domains"/>
    <property type="match status" value="1"/>
</dbReference>
<comment type="caution">
    <text evidence="3">The sequence shown here is derived from an EMBL/GenBank/DDBJ whole genome shotgun (WGS) entry which is preliminary data.</text>
</comment>
<name>A0AB38A4W7_9ACTN</name>
<reference evidence="3 4" key="1">
    <citation type="submission" date="2016-10" db="EMBL/GenBank/DDBJ databases">
        <authorList>
            <person name="Varghese N."/>
            <person name="Submissions S."/>
        </authorList>
    </citation>
    <scope>NUCLEOTIDE SEQUENCE [LARGE SCALE GENOMIC DNA]</scope>
    <source>
        <strain evidence="3 4">DSM 20586</strain>
    </source>
</reference>
<dbReference type="Gene3D" id="1.10.260.40">
    <property type="entry name" value="lambda repressor-like DNA-binding domains"/>
    <property type="match status" value="1"/>
</dbReference>
<dbReference type="AlphaFoldDB" id="A0AB38A4W7"/>
<sequence length="105" mass="12019">MQTRLKEVRKAAGYNQQDASKIFNVSLGTYRNWEQGRVVMNGKQLIHAAEAFNTTVDYILMTDIEISKVTKQQEELDTIFQKLQVSSRAILLDLAKSLEARDKDI</sequence>
<organism evidence="3 4">
    <name type="scientific">Atopobium minutum</name>
    <dbReference type="NCBI Taxonomy" id="1381"/>
    <lineage>
        <taxon>Bacteria</taxon>
        <taxon>Bacillati</taxon>
        <taxon>Actinomycetota</taxon>
        <taxon>Coriobacteriia</taxon>
        <taxon>Coriobacteriales</taxon>
        <taxon>Atopobiaceae</taxon>
        <taxon>Atopobium</taxon>
    </lineage>
</organism>
<dbReference type="SMART" id="SM00530">
    <property type="entry name" value="HTH_XRE"/>
    <property type="match status" value="1"/>
</dbReference>
<dbReference type="PROSITE" id="PS50943">
    <property type="entry name" value="HTH_CROC1"/>
    <property type="match status" value="1"/>
</dbReference>
<evidence type="ECO:0000313" key="4">
    <source>
        <dbReference type="Proteomes" id="UP000183687"/>
    </source>
</evidence>
<keyword evidence="1 3" id="KW-0238">DNA-binding</keyword>
<dbReference type="PANTHER" id="PTHR46558">
    <property type="entry name" value="TRACRIPTIONAL REGULATORY PROTEIN-RELATED-RELATED"/>
    <property type="match status" value="1"/>
</dbReference>
<evidence type="ECO:0000256" key="1">
    <source>
        <dbReference type="ARBA" id="ARBA00023125"/>
    </source>
</evidence>
<accession>A0AB38A4W7</accession>
<dbReference type="RefSeq" id="WP_057001981.1">
    <property type="nucleotide sequence ID" value="NZ_FNSH01000001.1"/>
</dbReference>
<gene>
    <name evidence="3" type="ORF">SAMN04489746_0246</name>
</gene>
<feature type="domain" description="HTH cro/C1-type" evidence="2">
    <location>
        <begin position="5"/>
        <end position="59"/>
    </location>
</feature>
<evidence type="ECO:0000313" key="3">
    <source>
        <dbReference type="EMBL" id="SEB44546.1"/>
    </source>
</evidence>
<dbReference type="EMBL" id="FNSH01000001">
    <property type="protein sequence ID" value="SEB44546.1"/>
    <property type="molecule type" value="Genomic_DNA"/>
</dbReference>
<dbReference type="InterPro" id="IPR010982">
    <property type="entry name" value="Lambda_DNA-bd_dom_sf"/>
</dbReference>
<dbReference type="GO" id="GO:0003677">
    <property type="term" value="F:DNA binding"/>
    <property type="evidence" value="ECO:0007669"/>
    <property type="project" value="UniProtKB-KW"/>
</dbReference>
<dbReference type="CDD" id="cd00093">
    <property type="entry name" value="HTH_XRE"/>
    <property type="match status" value="1"/>
</dbReference>
<dbReference type="Proteomes" id="UP000183687">
    <property type="component" value="Unassembled WGS sequence"/>
</dbReference>
<proteinExistence type="predicted"/>
<dbReference type="InterPro" id="IPR001387">
    <property type="entry name" value="Cro/C1-type_HTH"/>
</dbReference>
<dbReference type="Pfam" id="PF01381">
    <property type="entry name" value="HTH_3"/>
    <property type="match status" value="1"/>
</dbReference>
<evidence type="ECO:0000259" key="2">
    <source>
        <dbReference type="PROSITE" id="PS50943"/>
    </source>
</evidence>
<protein>
    <submittedName>
        <fullName evidence="3">DNA-binding transcriptional regulator, XRE-family HTH domain</fullName>
    </submittedName>
</protein>
<dbReference type="PANTHER" id="PTHR46558:SF4">
    <property type="entry name" value="DNA-BIDING PHAGE PROTEIN"/>
    <property type="match status" value="1"/>
</dbReference>